<dbReference type="Proteomes" id="UP000236664">
    <property type="component" value="Unassembled WGS sequence"/>
</dbReference>
<name>A0A2K0W8M1_GIBNY</name>
<organism evidence="2 3">
    <name type="scientific">Gibberella nygamai</name>
    <name type="common">Bean root rot disease fungus</name>
    <name type="synonym">Fusarium nygamai</name>
    <dbReference type="NCBI Taxonomy" id="42673"/>
    <lineage>
        <taxon>Eukaryota</taxon>
        <taxon>Fungi</taxon>
        <taxon>Dikarya</taxon>
        <taxon>Ascomycota</taxon>
        <taxon>Pezizomycotina</taxon>
        <taxon>Sordariomycetes</taxon>
        <taxon>Hypocreomycetidae</taxon>
        <taxon>Hypocreales</taxon>
        <taxon>Nectriaceae</taxon>
        <taxon>Fusarium</taxon>
        <taxon>Fusarium fujikuroi species complex</taxon>
    </lineage>
</organism>
<evidence type="ECO:0000313" key="2">
    <source>
        <dbReference type="EMBL" id="PNP78625.1"/>
    </source>
</evidence>
<sequence length="206" mass="23470">MTLKEIEQALLVDPKFPFKLPRVQSTVNVVQICGPIIDIVDGYVQFVHFTVREYIFSTKIQSSMTLSEMALDLTIRCVVYMCQDHHDPGLTEDGINANILWGAYRLHHFSSSFWLDLVHEYLRLSGSETIPDALIDQLRILLGTRSSDTYTQSDQSKGSLHPTILGLEDQEPALVEMLKGYADFQTSLSKSDFQINNREFVDPEIR</sequence>
<gene>
    <name evidence="2" type="ORF">FNYG_07971</name>
</gene>
<proteinExistence type="predicted"/>
<accession>A0A2K0W8M1</accession>
<keyword evidence="3" id="KW-1185">Reference proteome</keyword>
<evidence type="ECO:0000313" key="3">
    <source>
        <dbReference type="Proteomes" id="UP000236664"/>
    </source>
</evidence>
<dbReference type="OrthoDB" id="21416at2759"/>
<dbReference type="EMBL" id="MTQA01000100">
    <property type="protein sequence ID" value="PNP78625.1"/>
    <property type="molecule type" value="Genomic_DNA"/>
</dbReference>
<dbReference type="Pfam" id="PF22939">
    <property type="entry name" value="WHD_GPIID"/>
    <property type="match status" value="1"/>
</dbReference>
<dbReference type="AlphaFoldDB" id="A0A2K0W8M1"/>
<reference evidence="2 3" key="1">
    <citation type="submission" date="2017-06" db="EMBL/GenBank/DDBJ databases">
        <title>Genome of Fusarium nygamai isolate CS10214.</title>
        <authorList>
            <person name="Gardiner D.M."/>
            <person name="Obanor F."/>
            <person name="Kazan K."/>
        </authorList>
    </citation>
    <scope>NUCLEOTIDE SEQUENCE [LARGE SCALE GENOMIC DNA]</scope>
    <source>
        <strain evidence="2 3">CS10214</strain>
    </source>
</reference>
<feature type="domain" description="GPI inositol-deacylase winged helix" evidence="1">
    <location>
        <begin position="1"/>
        <end position="65"/>
    </location>
</feature>
<dbReference type="STRING" id="42673.A0A2K0W8M1"/>
<comment type="caution">
    <text evidence="2">The sequence shown here is derived from an EMBL/GenBank/DDBJ whole genome shotgun (WGS) entry which is preliminary data.</text>
</comment>
<evidence type="ECO:0000259" key="1">
    <source>
        <dbReference type="Pfam" id="PF22939"/>
    </source>
</evidence>
<dbReference type="InterPro" id="IPR054471">
    <property type="entry name" value="GPIID_WHD"/>
</dbReference>
<protein>
    <recommendedName>
        <fullName evidence="1">GPI inositol-deacylase winged helix domain-containing protein</fullName>
    </recommendedName>
</protein>